<protein>
    <submittedName>
        <fullName evidence="2">Uncharacterized protein</fullName>
    </submittedName>
</protein>
<name>A0A8S1H8I9_9PELO</name>
<evidence type="ECO:0000313" key="2">
    <source>
        <dbReference type="EMBL" id="CAD6190848.1"/>
    </source>
</evidence>
<keyword evidence="3" id="KW-1185">Reference proteome</keyword>
<reference evidence="2" key="1">
    <citation type="submission" date="2020-10" db="EMBL/GenBank/DDBJ databases">
        <authorList>
            <person name="Kikuchi T."/>
        </authorList>
    </citation>
    <scope>NUCLEOTIDE SEQUENCE</scope>
    <source>
        <strain evidence="2">NKZ352</strain>
    </source>
</reference>
<feature type="compositionally biased region" description="Basic and acidic residues" evidence="1">
    <location>
        <begin position="208"/>
        <end position="219"/>
    </location>
</feature>
<dbReference type="AlphaFoldDB" id="A0A8S1H8I9"/>
<organism evidence="2 3">
    <name type="scientific">Caenorhabditis auriculariae</name>
    <dbReference type="NCBI Taxonomy" id="2777116"/>
    <lineage>
        <taxon>Eukaryota</taxon>
        <taxon>Metazoa</taxon>
        <taxon>Ecdysozoa</taxon>
        <taxon>Nematoda</taxon>
        <taxon>Chromadorea</taxon>
        <taxon>Rhabditida</taxon>
        <taxon>Rhabditina</taxon>
        <taxon>Rhabditomorpha</taxon>
        <taxon>Rhabditoidea</taxon>
        <taxon>Rhabditidae</taxon>
        <taxon>Peloderinae</taxon>
        <taxon>Caenorhabditis</taxon>
    </lineage>
</organism>
<comment type="caution">
    <text evidence="2">The sequence shown here is derived from an EMBL/GenBank/DDBJ whole genome shotgun (WGS) entry which is preliminary data.</text>
</comment>
<dbReference type="EMBL" id="CAJGYM010000018">
    <property type="protein sequence ID" value="CAD6190848.1"/>
    <property type="molecule type" value="Genomic_DNA"/>
</dbReference>
<evidence type="ECO:0000256" key="1">
    <source>
        <dbReference type="SAM" id="MobiDB-lite"/>
    </source>
</evidence>
<feature type="region of interest" description="Disordered" evidence="1">
    <location>
        <begin position="208"/>
        <end position="229"/>
    </location>
</feature>
<feature type="compositionally biased region" description="Polar residues" evidence="1">
    <location>
        <begin position="220"/>
        <end position="229"/>
    </location>
</feature>
<evidence type="ECO:0000313" key="3">
    <source>
        <dbReference type="Proteomes" id="UP000835052"/>
    </source>
</evidence>
<dbReference type="Proteomes" id="UP000835052">
    <property type="component" value="Unassembled WGS sequence"/>
</dbReference>
<feature type="region of interest" description="Disordered" evidence="1">
    <location>
        <begin position="129"/>
        <end position="173"/>
    </location>
</feature>
<accession>A0A8S1H8I9</accession>
<gene>
    <name evidence="2" type="ORF">CAUJ_LOCUS6767</name>
</gene>
<proteinExistence type="predicted"/>
<sequence length="338" mass="39103">MVGDALSPKSSSDNEDISTTIWIQMPFVKWAERFEGKKKLDYDTEITSSESIAKTFIALERILDDVSTDFGGRVFADFSSSCVNQLHDLHEEKAKQGLNDGEYFPHGCPIFRRQGSSYFFHPRNSFALPIEDNNNNSQSPKVDFPRSPPRQSNEDDYDGCSEGFSTENESSDIEIVPVEKEVSTQRSERKRRQNSVYTKVLEDDYFKRTSSSRSDRKQENVQMKESQNYIPASDDRLALARYPLREVVERSRDIFSDESDDDVDDNFSLIDFLSPQKQQESPKLSRCLLSGKPETRRPRRMRPALLYHYFAVESARLMLIINTKNSRLKRENPKLKFL</sequence>